<dbReference type="AlphaFoldDB" id="A0AAE7CQ88"/>
<evidence type="ECO:0000259" key="2">
    <source>
        <dbReference type="Pfam" id="PF13460"/>
    </source>
</evidence>
<dbReference type="InterPro" id="IPR051606">
    <property type="entry name" value="Polyketide_Oxido-like"/>
</dbReference>
<sequence length="220" mass="23982">MNLTVFGASGRTGQALLHLAREHDHGHGQGQGQGQGQGHRTTAHVRDAARLGDTPATRVVTGSVFDTVSVTEAVRDADAVVIALGLHRDRTTALYSRGTATVVGAMRQHGIRRLVVVSEAAYPPHARGPLAHTAAALYRLANAPAVRERRLQDSIVTISHTDWTILRPTLLTHRPSRRPPSPPAPRPRAHTFSRLTYRQLAAQILDILDDPATYHRNLYP</sequence>
<name>A0AAE7CQ88_STRAT</name>
<dbReference type="Proteomes" id="UP000190306">
    <property type="component" value="Chromosome"/>
</dbReference>
<evidence type="ECO:0000313" key="6">
    <source>
        <dbReference type="Proteomes" id="UP000502504"/>
    </source>
</evidence>
<evidence type="ECO:0000313" key="4">
    <source>
        <dbReference type="EMBL" id="QIT48458.1"/>
    </source>
</evidence>
<dbReference type="EMBL" id="LHQL01000014">
    <property type="protein sequence ID" value="OOQ48097.1"/>
    <property type="molecule type" value="Genomic_DNA"/>
</dbReference>
<feature type="region of interest" description="Disordered" evidence="1">
    <location>
        <begin position="23"/>
        <end position="53"/>
    </location>
</feature>
<protein>
    <submittedName>
        <fullName evidence="4">NAD(P)H-binding protein</fullName>
    </submittedName>
</protein>
<dbReference type="Pfam" id="PF13460">
    <property type="entry name" value="NAD_binding_10"/>
    <property type="match status" value="1"/>
</dbReference>
<dbReference type="GO" id="GO:0004074">
    <property type="term" value="F:biliverdin reductase [NAD(P)H] activity"/>
    <property type="evidence" value="ECO:0007669"/>
    <property type="project" value="TreeGrafter"/>
</dbReference>
<dbReference type="GO" id="GO:0042602">
    <property type="term" value="F:riboflavin reductase (NADPH) activity"/>
    <property type="evidence" value="ECO:0007669"/>
    <property type="project" value="TreeGrafter"/>
</dbReference>
<dbReference type="PANTHER" id="PTHR43355:SF2">
    <property type="entry name" value="FLAVIN REDUCTASE (NADPH)"/>
    <property type="match status" value="1"/>
</dbReference>
<reference evidence="4 6" key="2">
    <citation type="submission" date="2020-03" db="EMBL/GenBank/DDBJ databases">
        <title>Is there a link between lipid content and antibiotic production in Streptomyces?</title>
        <authorList>
            <person name="David M."/>
            <person name="Lejeune C."/>
            <person name="Abreu S."/>
            <person name="Thibessard A."/>
            <person name="Leblond P."/>
            <person name="Chaminade P."/>
            <person name="Virolle M.-J."/>
        </authorList>
    </citation>
    <scope>NUCLEOTIDE SEQUENCE [LARGE SCALE GENOMIC DNA]</scope>
    <source>
        <strain evidence="4 6">DSM 41481</strain>
    </source>
</reference>
<reference evidence="3 5" key="1">
    <citation type="submission" date="2015-07" db="EMBL/GenBank/DDBJ databases">
        <title>Draft Genome Sequence of Streptomyces antibioticus, IMRU 3720 reveals insights in the evolution of actinomycin biosynthetic gene clusters in Streptomyces.</title>
        <authorList>
            <person name="Crnovcic I."/>
            <person name="Ruckert C."/>
            <person name="Kalinowksi J."/>
            <person name="Keller U."/>
        </authorList>
    </citation>
    <scope>NUCLEOTIDE SEQUENCE [LARGE SCALE GENOMIC DNA]</scope>
    <source>
        <strain evidence="3 5">DSM 41481</strain>
    </source>
</reference>
<dbReference type="PANTHER" id="PTHR43355">
    <property type="entry name" value="FLAVIN REDUCTASE (NADPH)"/>
    <property type="match status" value="1"/>
</dbReference>
<dbReference type="EMBL" id="CP050692">
    <property type="protein sequence ID" value="QIT48458.1"/>
    <property type="molecule type" value="Genomic_DNA"/>
</dbReference>
<evidence type="ECO:0000256" key="1">
    <source>
        <dbReference type="SAM" id="MobiDB-lite"/>
    </source>
</evidence>
<gene>
    <name evidence="3" type="ORF">AFM16_36550</name>
    <name evidence="4" type="ORF">HCX60_37155</name>
</gene>
<dbReference type="InterPro" id="IPR036291">
    <property type="entry name" value="NAD(P)-bd_dom_sf"/>
</dbReference>
<dbReference type="RefSeq" id="WP_078636620.1">
    <property type="nucleotide sequence ID" value="NZ_CM007717.1"/>
</dbReference>
<dbReference type="Proteomes" id="UP000502504">
    <property type="component" value="Chromosome"/>
</dbReference>
<feature type="compositionally biased region" description="Gly residues" evidence="1">
    <location>
        <begin position="28"/>
        <end position="37"/>
    </location>
</feature>
<dbReference type="InterPro" id="IPR016040">
    <property type="entry name" value="NAD(P)-bd_dom"/>
</dbReference>
<organism evidence="4 6">
    <name type="scientific">Streptomyces antibioticus</name>
    <dbReference type="NCBI Taxonomy" id="1890"/>
    <lineage>
        <taxon>Bacteria</taxon>
        <taxon>Bacillati</taxon>
        <taxon>Actinomycetota</taxon>
        <taxon>Actinomycetes</taxon>
        <taxon>Kitasatosporales</taxon>
        <taxon>Streptomycetaceae</taxon>
        <taxon>Streptomyces</taxon>
    </lineage>
</organism>
<dbReference type="Gene3D" id="3.40.50.720">
    <property type="entry name" value="NAD(P)-binding Rossmann-like Domain"/>
    <property type="match status" value="1"/>
</dbReference>
<keyword evidence="5" id="KW-1185">Reference proteome</keyword>
<feature type="domain" description="NAD(P)-binding" evidence="2">
    <location>
        <begin position="37"/>
        <end position="211"/>
    </location>
</feature>
<evidence type="ECO:0000313" key="3">
    <source>
        <dbReference type="EMBL" id="OOQ48097.1"/>
    </source>
</evidence>
<evidence type="ECO:0000313" key="5">
    <source>
        <dbReference type="Proteomes" id="UP000190306"/>
    </source>
</evidence>
<feature type="region of interest" description="Disordered" evidence="1">
    <location>
        <begin position="171"/>
        <end position="190"/>
    </location>
</feature>
<accession>A0AAE7CQ88</accession>
<proteinExistence type="predicted"/>
<dbReference type="SUPFAM" id="SSF51735">
    <property type="entry name" value="NAD(P)-binding Rossmann-fold domains"/>
    <property type="match status" value="1"/>
</dbReference>